<dbReference type="GO" id="GO:0003697">
    <property type="term" value="F:single-stranded DNA binding"/>
    <property type="evidence" value="ECO:0007669"/>
    <property type="project" value="TreeGrafter"/>
</dbReference>
<protein>
    <recommendedName>
        <fullName evidence="11">DNA replication licensing factor MCM6</fullName>
        <ecNumber evidence="11">3.6.4.12</ecNumber>
    </recommendedName>
</protein>
<name>A0A023B695_GRENI</name>
<dbReference type="GO" id="GO:0006270">
    <property type="term" value="P:DNA replication initiation"/>
    <property type="evidence" value="ECO:0007669"/>
    <property type="project" value="UniProtKB-UniRule"/>
</dbReference>
<dbReference type="InterPro" id="IPR008049">
    <property type="entry name" value="MCM6"/>
</dbReference>
<feature type="domain" description="MCM C-terminal AAA(+) ATPase" evidence="12">
    <location>
        <begin position="411"/>
        <end position="618"/>
    </location>
</feature>
<dbReference type="RefSeq" id="XP_011130642.1">
    <property type="nucleotide sequence ID" value="XM_011132340.1"/>
</dbReference>
<evidence type="ECO:0000256" key="5">
    <source>
        <dbReference type="ARBA" id="ARBA00022801"/>
    </source>
</evidence>
<comment type="subunit">
    <text evidence="11">Component of the MCM2-7 complex.</text>
</comment>
<dbReference type="Gene3D" id="2.20.28.10">
    <property type="match status" value="1"/>
</dbReference>
<keyword evidence="7 10" id="KW-0067">ATP-binding</keyword>
<dbReference type="GO" id="GO:0016787">
    <property type="term" value="F:hydrolase activity"/>
    <property type="evidence" value="ECO:0007669"/>
    <property type="project" value="UniProtKB-KW"/>
</dbReference>
<keyword evidence="11" id="KW-0131">Cell cycle</keyword>
<organism evidence="13 14">
    <name type="scientific">Gregarina niphandrodes</name>
    <name type="common">Septate eugregarine</name>
    <dbReference type="NCBI Taxonomy" id="110365"/>
    <lineage>
        <taxon>Eukaryota</taxon>
        <taxon>Sar</taxon>
        <taxon>Alveolata</taxon>
        <taxon>Apicomplexa</taxon>
        <taxon>Conoidasida</taxon>
        <taxon>Gregarinasina</taxon>
        <taxon>Eugregarinorida</taxon>
        <taxon>Gregarinidae</taxon>
        <taxon>Gregarina</taxon>
    </lineage>
</organism>
<dbReference type="SUPFAM" id="SSF52540">
    <property type="entry name" value="P-loop containing nucleoside triphosphate hydrolases"/>
    <property type="match status" value="1"/>
</dbReference>
<dbReference type="InterPro" id="IPR001208">
    <property type="entry name" value="MCM_dom"/>
</dbReference>
<keyword evidence="14" id="KW-1185">Reference proteome</keyword>
<dbReference type="GO" id="GO:0005524">
    <property type="term" value="F:ATP binding"/>
    <property type="evidence" value="ECO:0007669"/>
    <property type="project" value="UniProtKB-UniRule"/>
</dbReference>
<dbReference type="PRINTS" id="PR01662">
    <property type="entry name" value="MCMPROTEIN6"/>
</dbReference>
<evidence type="ECO:0000256" key="4">
    <source>
        <dbReference type="ARBA" id="ARBA00022741"/>
    </source>
</evidence>
<sequence length="913" mass="100705">MSWFERELWEGTSILKNRVCVDLNVFGEYVESRRLAVHVARWRAANGESTMVPPLPGSSCFNSAAEFLELFFLRLESLLESTLRRGAARFLERVQAVLGPAAREASGFSEEQVSGWLPRVARLETLVGAAETLYLAPRRPKVGRSVRELRAEDVGRCLSVRGVVTRITEVKPEVREGVFTCETCHAEIAGVRQEYRFTEPAQCTRTGCHNKSKWRFVKEKSRFEDWQRLKVQEGGAEQTPAGTVPRSVDVVVRGPVCDRCKPGDFIEVVGCVVAVPDVGSLLSAKEQPAEIRREKARALNSENQEPGITGLAKLGVKDVSYKLHLIGADVQLAQGAPEQDQLARDLATQASHVILELFSLPGAAAVPGEAVGVGPGDRRLQELLESPLARLFGITAEQHRRFKALAGHFDYLDRLSRHVAPELWGLTEVKKGVLCMLAGGLEKRSPQDGTKFRGDINVLVVGDPGTAKSRLLKFVQSVADRAVYASGKSSTAAGLTASVHKDPEVGESVVEAGALILADTGVCCIDEFDQMDVKDMVAIHEAMEQQTISISKAGIQATMNARASVLAACAPVEGRYKVGATLQANVGLAPTILSRFDLLFVVTEDVAEDTHLRLAAHRLRRRQGEQAATDGDDLMGFKELQTYLRVARHFRPRLTQEARQIIIRQYVNERQRAKNVRERNRSDSRATTRMLESVLRVSEAVAKLGFSHTVEAFHANLAIKLMNAQRKRRVDPVDLDEPVTDDEGNDQPLRFQVNPDEFDLMQTIFVSRLREQERQRELGGTQCDAGTGVTEQAAQTALIQSHSRNALIDWFVQTKAGGAESKKLLVKKVIARMINLGVLFEEEPQPGMRILRVHPNFDGVASISRTNKKTPSAHLSVSTEKIDVSSLAQDSSVSATNQMVEETFIQSLYSQAF</sequence>
<dbReference type="GO" id="GO:0000727">
    <property type="term" value="P:double-strand break repair via break-induced replication"/>
    <property type="evidence" value="ECO:0007669"/>
    <property type="project" value="TreeGrafter"/>
</dbReference>
<reference evidence="13" key="1">
    <citation type="submission" date="2013-12" db="EMBL/GenBank/DDBJ databases">
        <authorList>
            <person name="Omoto C.K."/>
            <person name="Sibley D."/>
            <person name="Venepally P."/>
            <person name="Hadjithomas M."/>
            <person name="Karamycheva S."/>
            <person name="Brunk B."/>
            <person name="Roos D."/>
            <person name="Caler E."/>
            <person name="Lorenzi H."/>
        </authorList>
    </citation>
    <scope>NUCLEOTIDE SEQUENCE</scope>
</reference>
<dbReference type="GO" id="GO:1990518">
    <property type="term" value="F:single-stranded 3'-5' DNA helicase activity"/>
    <property type="evidence" value="ECO:0007669"/>
    <property type="project" value="TreeGrafter"/>
</dbReference>
<dbReference type="OrthoDB" id="1744952at2759"/>
<dbReference type="SUPFAM" id="SSF50249">
    <property type="entry name" value="Nucleic acid-binding proteins"/>
    <property type="match status" value="1"/>
</dbReference>
<evidence type="ECO:0000256" key="2">
    <source>
        <dbReference type="ARBA" id="ARBA00008010"/>
    </source>
</evidence>
<evidence type="ECO:0000256" key="11">
    <source>
        <dbReference type="RuleBase" id="RU368064"/>
    </source>
</evidence>
<comment type="catalytic activity">
    <reaction evidence="11">
        <text>ATP + H2O = ADP + phosphate + H(+)</text>
        <dbReference type="Rhea" id="RHEA:13065"/>
        <dbReference type="ChEBI" id="CHEBI:15377"/>
        <dbReference type="ChEBI" id="CHEBI:15378"/>
        <dbReference type="ChEBI" id="CHEBI:30616"/>
        <dbReference type="ChEBI" id="CHEBI:43474"/>
        <dbReference type="ChEBI" id="CHEBI:456216"/>
        <dbReference type="EC" id="3.6.4.12"/>
    </reaction>
</comment>
<dbReference type="VEuPathDB" id="CryptoDB:GNI_085830"/>
<dbReference type="InterPro" id="IPR041562">
    <property type="entry name" value="MCM_lid"/>
</dbReference>
<dbReference type="GO" id="GO:1902969">
    <property type="term" value="P:mitotic DNA replication"/>
    <property type="evidence" value="ECO:0007669"/>
    <property type="project" value="TreeGrafter"/>
</dbReference>
<dbReference type="GO" id="GO:0042555">
    <property type="term" value="C:MCM complex"/>
    <property type="evidence" value="ECO:0007669"/>
    <property type="project" value="UniProtKB-UniRule"/>
</dbReference>
<proteinExistence type="inferred from homology"/>
<evidence type="ECO:0000256" key="8">
    <source>
        <dbReference type="ARBA" id="ARBA00023125"/>
    </source>
</evidence>
<dbReference type="Pfam" id="PF17855">
    <property type="entry name" value="MCM_lid"/>
    <property type="match status" value="1"/>
</dbReference>
<keyword evidence="9" id="KW-0539">Nucleus</keyword>
<dbReference type="InterPro" id="IPR031327">
    <property type="entry name" value="MCM"/>
</dbReference>
<dbReference type="Gene3D" id="2.40.50.140">
    <property type="entry name" value="Nucleic acid-binding proteins"/>
    <property type="match status" value="1"/>
</dbReference>
<dbReference type="Gene3D" id="3.40.50.300">
    <property type="entry name" value="P-loop containing nucleotide triphosphate hydrolases"/>
    <property type="match status" value="1"/>
</dbReference>
<evidence type="ECO:0000256" key="1">
    <source>
        <dbReference type="ARBA" id="ARBA00004123"/>
    </source>
</evidence>
<evidence type="ECO:0000256" key="6">
    <source>
        <dbReference type="ARBA" id="ARBA00022806"/>
    </source>
</evidence>
<dbReference type="eggNOG" id="KOG0480">
    <property type="taxonomic scope" value="Eukaryota"/>
</dbReference>
<dbReference type="PROSITE" id="PS50051">
    <property type="entry name" value="MCM_2"/>
    <property type="match status" value="1"/>
</dbReference>
<comment type="caution">
    <text evidence="13">The sequence shown here is derived from an EMBL/GenBank/DDBJ whole genome shotgun (WGS) entry which is preliminary data.</text>
</comment>
<dbReference type="InterPro" id="IPR027417">
    <property type="entry name" value="P-loop_NTPase"/>
</dbReference>
<dbReference type="PROSITE" id="PS00847">
    <property type="entry name" value="MCM_1"/>
    <property type="match status" value="1"/>
</dbReference>
<dbReference type="PANTHER" id="PTHR11630">
    <property type="entry name" value="DNA REPLICATION LICENSING FACTOR MCM FAMILY MEMBER"/>
    <property type="match status" value="1"/>
</dbReference>
<keyword evidence="3 11" id="KW-0235">DNA replication</keyword>
<dbReference type="AlphaFoldDB" id="A0A023B695"/>
<comment type="function">
    <text evidence="11">Acts as component of the MCM2-7 complex (MCM complex) which is the replicative helicase essential for 'once per cell cycle' DNA replication initiation and elongation in eukaryotic cells. The active ATPase sites in the MCM2-7 ring are formed through the interaction surfaces of two neighboring subunits such that a critical structure of a conserved arginine finger motif is provided in trans relative to the ATP-binding site of the Walker A box of the adjacent subunit. The six ATPase active sites, however, are likely to contribute differentially to the complex helicase activity.</text>
</comment>
<evidence type="ECO:0000313" key="14">
    <source>
        <dbReference type="Proteomes" id="UP000019763"/>
    </source>
</evidence>
<accession>A0A023B695</accession>
<evidence type="ECO:0000313" key="13">
    <source>
        <dbReference type="EMBL" id="EZG64342.1"/>
    </source>
</evidence>
<dbReference type="EMBL" id="AFNH02000646">
    <property type="protein sequence ID" value="EZG64342.1"/>
    <property type="molecule type" value="Genomic_DNA"/>
</dbReference>
<keyword evidence="4 10" id="KW-0547">Nucleotide-binding</keyword>
<dbReference type="InterPro" id="IPR012340">
    <property type="entry name" value="NA-bd_OB-fold"/>
</dbReference>
<keyword evidence="8 10" id="KW-0238">DNA-binding</keyword>
<keyword evidence="6 11" id="KW-0347">Helicase</keyword>
<dbReference type="FunFam" id="2.20.28.10:FF:000003">
    <property type="entry name" value="DNA helicase"/>
    <property type="match status" value="1"/>
</dbReference>
<dbReference type="EC" id="3.6.4.12" evidence="11"/>
<dbReference type="PRINTS" id="PR01657">
    <property type="entry name" value="MCMFAMILY"/>
</dbReference>
<dbReference type="Proteomes" id="UP000019763">
    <property type="component" value="Unassembled WGS sequence"/>
</dbReference>
<comment type="subcellular location">
    <subcellularLocation>
        <location evidence="1 11">Nucleus</location>
    </subcellularLocation>
</comment>
<dbReference type="SMART" id="SM00350">
    <property type="entry name" value="MCM"/>
    <property type="match status" value="1"/>
</dbReference>
<comment type="similarity">
    <text evidence="2 10">Belongs to the MCM family.</text>
</comment>
<dbReference type="InterPro" id="IPR018525">
    <property type="entry name" value="MCM_CS"/>
</dbReference>
<dbReference type="Pfam" id="PF00493">
    <property type="entry name" value="MCM"/>
    <property type="match status" value="1"/>
</dbReference>
<evidence type="ECO:0000256" key="9">
    <source>
        <dbReference type="ARBA" id="ARBA00023242"/>
    </source>
</evidence>
<keyword evidence="5 11" id="KW-0378">Hydrolase</keyword>
<dbReference type="PANTHER" id="PTHR11630:SF43">
    <property type="entry name" value="DNA REPLICATION LICENSING FACTOR MCM6"/>
    <property type="match status" value="1"/>
</dbReference>
<evidence type="ECO:0000256" key="3">
    <source>
        <dbReference type="ARBA" id="ARBA00022705"/>
    </source>
</evidence>
<dbReference type="Pfam" id="PF17207">
    <property type="entry name" value="MCM_OB"/>
    <property type="match status" value="1"/>
</dbReference>
<evidence type="ECO:0000256" key="7">
    <source>
        <dbReference type="ARBA" id="ARBA00022840"/>
    </source>
</evidence>
<evidence type="ECO:0000259" key="12">
    <source>
        <dbReference type="PROSITE" id="PS50051"/>
    </source>
</evidence>
<dbReference type="GO" id="GO:0005634">
    <property type="term" value="C:nucleus"/>
    <property type="evidence" value="ECO:0007669"/>
    <property type="project" value="UniProtKB-SubCell"/>
</dbReference>
<evidence type="ECO:0000256" key="10">
    <source>
        <dbReference type="RuleBase" id="RU004070"/>
    </source>
</evidence>
<dbReference type="GeneID" id="22913054"/>
<dbReference type="FunFam" id="3.40.50.300:FF:002469">
    <property type="entry name" value="Cell division control protein 21"/>
    <property type="match status" value="1"/>
</dbReference>
<dbReference type="InterPro" id="IPR033762">
    <property type="entry name" value="MCM_OB"/>
</dbReference>
<gene>
    <name evidence="13" type="ORF">GNI_085830</name>
</gene>